<dbReference type="Proteomes" id="UP000011560">
    <property type="component" value="Unassembled WGS sequence"/>
</dbReference>
<dbReference type="InterPro" id="IPR027417">
    <property type="entry name" value="P-loop_NTPase"/>
</dbReference>
<keyword evidence="1" id="KW-0547">Nucleotide-binding</keyword>
<sequence>MTALLDATGITKRFDGTGVVLDDVDVAVEEGEILAVLGPNGAGKTIMMSILAGSEPPSDGAVSLDGRPIQSSSIDVSFLLQNTMAIDTLTGRENITFYSRLHPQFTARWEEYAEAFEIVDDLDTPVGEYSGGMRRKLELVIALSIDATIYFLDEPTAALDMAMVQKLHSIIRSLRSDGATFVVSSHLPSDIEVADRLLFLRDGQITSTGDTETLLAELPSVVRIPEVALSEALRSNLVDGRTFDDGEQVRGFVSPDSTVEAIAEASCDGGAGAVSSIETVDPTLTDLFNYYSQSRRP</sequence>
<name>M0BK08_9EURY</name>
<dbReference type="SUPFAM" id="SSF52540">
    <property type="entry name" value="P-loop containing nucleoside triphosphate hydrolases"/>
    <property type="match status" value="1"/>
</dbReference>
<evidence type="ECO:0000259" key="3">
    <source>
        <dbReference type="PROSITE" id="PS50893"/>
    </source>
</evidence>
<dbReference type="SMART" id="SM00382">
    <property type="entry name" value="AAA"/>
    <property type="match status" value="1"/>
</dbReference>
<gene>
    <name evidence="4" type="ORF">C479_08373</name>
</gene>
<dbReference type="OrthoDB" id="18492at2157"/>
<evidence type="ECO:0000256" key="1">
    <source>
        <dbReference type="ARBA" id="ARBA00022741"/>
    </source>
</evidence>
<dbReference type="Pfam" id="PF00005">
    <property type="entry name" value="ABC_tran"/>
    <property type="match status" value="1"/>
</dbReference>
<dbReference type="GO" id="GO:0005524">
    <property type="term" value="F:ATP binding"/>
    <property type="evidence" value="ECO:0007669"/>
    <property type="project" value="UniProtKB-KW"/>
</dbReference>
<accession>M0BK08</accession>
<dbReference type="Gene3D" id="3.40.50.300">
    <property type="entry name" value="P-loop containing nucleotide triphosphate hydrolases"/>
    <property type="match status" value="1"/>
</dbReference>
<evidence type="ECO:0000313" key="4">
    <source>
        <dbReference type="EMBL" id="ELZ10812.1"/>
    </source>
</evidence>
<dbReference type="InterPro" id="IPR003593">
    <property type="entry name" value="AAA+_ATPase"/>
</dbReference>
<dbReference type="InterPro" id="IPR003439">
    <property type="entry name" value="ABC_transporter-like_ATP-bd"/>
</dbReference>
<dbReference type="PROSITE" id="PS00211">
    <property type="entry name" value="ABC_TRANSPORTER_1"/>
    <property type="match status" value="1"/>
</dbReference>
<evidence type="ECO:0000256" key="2">
    <source>
        <dbReference type="ARBA" id="ARBA00022840"/>
    </source>
</evidence>
<dbReference type="RefSeq" id="WP_007700803.1">
    <property type="nucleotide sequence ID" value="NZ_AOIQ01000014.1"/>
</dbReference>
<dbReference type="PANTHER" id="PTHR43613:SF1">
    <property type="entry name" value="ABC TRANSPORTER, ATP-BINDING PROTEIN"/>
    <property type="match status" value="1"/>
</dbReference>
<dbReference type="InterPro" id="IPR017871">
    <property type="entry name" value="ABC_transporter-like_CS"/>
</dbReference>
<dbReference type="PANTHER" id="PTHR43613">
    <property type="entry name" value="ABC TRANSPORTER, ATP-BINDING PROTEIN"/>
    <property type="match status" value="1"/>
</dbReference>
<organism evidence="4 5">
    <name type="scientific">Halovivax asiaticus JCM 14624</name>
    <dbReference type="NCBI Taxonomy" id="1227490"/>
    <lineage>
        <taxon>Archaea</taxon>
        <taxon>Methanobacteriati</taxon>
        <taxon>Methanobacteriota</taxon>
        <taxon>Stenosarchaea group</taxon>
        <taxon>Halobacteria</taxon>
        <taxon>Halobacteriales</taxon>
        <taxon>Natrialbaceae</taxon>
        <taxon>Halovivax</taxon>
    </lineage>
</organism>
<comment type="caution">
    <text evidence="4">The sequence shown here is derived from an EMBL/GenBank/DDBJ whole genome shotgun (WGS) entry which is preliminary data.</text>
</comment>
<dbReference type="EMBL" id="AOIQ01000014">
    <property type="protein sequence ID" value="ELZ10812.1"/>
    <property type="molecule type" value="Genomic_DNA"/>
</dbReference>
<proteinExistence type="predicted"/>
<keyword evidence="2 4" id="KW-0067">ATP-binding</keyword>
<dbReference type="PROSITE" id="PS50893">
    <property type="entry name" value="ABC_TRANSPORTER_2"/>
    <property type="match status" value="1"/>
</dbReference>
<dbReference type="STRING" id="1227490.C479_08373"/>
<protein>
    <submittedName>
        <fullName evidence="4">ABC-type transport system ATP-binding protein</fullName>
    </submittedName>
</protein>
<keyword evidence="5" id="KW-1185">Reference proteome</keyword>
<evidence type="ECO:0000313" key="5">
    <source>
        <dbReference type="Proteomes" id="UP000011560"/>
    </source>
</evidence>
<reference evidence="4 5" key="1">
    <citation type="journal article" date="2014" name="PLoS Genet.">
        <title>Phylogenetically driven sequencing of extremely halophilic archaea reveals strategies for static and dynamic osmo-response.</title>
        <authorList>
            <person name="Becker E.A."/>
            <person name="Seitzer P.M."/>
            <person name="Tritt A."/>
            <person name="Larsen D."/>
            <person name="Krusor M."/>
            <person name="Yao A.I."/>
            <person name="Wu D."/>
            <person name="Madern D."/>
            <person name="Eisen J.A."/>
            <person name="Darling A.E."/>
            <person name="Facciotti M.T."/>
        </authorList>
    </citation>
    <scope>NUCLEOTIDE SEQUENCE [LARGE SCALE GENOMIC DNA]</scope>
    <source>
        <strain evidence="4 5">JCM 14624</strain>
    </source>
</reference>
<dbReference type="CDD" id="cd03230">
    <property type="entry name" value="ABC_DR_subfamily_A"/>
    <property type="match status" value="1"/>
</dbReference>
<dbReference type="AlphaFoldDB" id="M0BK08"/>
<dbReference type="GO" id="GO:0016887">
    <property type="term" value="F:ATP hydrolysis activity"/>
    <property type="evidence" value="ECO:0007669"/>
    <property type="project" value="InterPro"/>
</dbReference>
<feature type="domain" description="ABC transporter" evidence="3">
    <location>
        <begin position="5"/>
        <end position="227"/>
    </location>
</feature>